<sequence length="229" mass="25028">MYDIAPMPCKRCSSKLITTFTLGVTKLMVFFCDIESYISGNVHVHSNVLIYTRSLSSPFELNTAPAINDVTFQELEVLLRLTSSHVPTVAHALSSGRLLVAENGQTSPCLDLRLTASSLAHLVKREGVDLVVIEGMGRAIHTNLYARFRVDSLKVAVIKNSWLARRLGGQLYGVVFKFESVQSNRISPNRENTPTTTGSTESGCSTGTTVAIAHQNSDAKNVEQQVNET</sequence>
<dbReference type="Pfam" id="PF01937">
    <property type="entry name" value="ARMT1-like_dom"/>
    <property type="match status" value="1"/>
</dbReference>
<gene>
    <name evidence="5" type="ORF">ECPE_LOCUS15389</name>
</gene>
<dbReference type="AlphaFoldDB" id="A0A183B853"/>
<name>A0A183B853_9TREM</name>
<feature type="domain" description="Damage-control phosphatase ARMT1-like metal-binding" evidence="4">
    <location>
        <begin position="61"/>
        <end position="171"/>
    </location>
</feature>
<feature type="compositionally biased region" description="Low complexity" evidence="3">
    <location>
        <begin position="193"/>
        <end position="206"/>
    </location>
</feature>
<comment type="cofactor">
    <cofactor evidence="1">
        <name>Ni(2+)</name>
        <dbReference type="ChEBI" id="CHEBI:49786"/>
    </cofactor>
</comment>
<dbReference type="OrthoDB" id="498611at2759"/>
<dbReference type="SUPFAM" id="SSF111321">
    <property type="entry name" value="AF1104-like"/>
    <property type="match status" value="1"/>
</dbReference>
<keyword evidence="6" id="KW-1185">Reference proteome</keyword>
<evidence type="ECO:0000313" key="7">
    <source>
        <dbReference type="WBParaSite" id="ECPE_0001542801-mRNA-1"/>
    </source>
</evidence>
<keyword evidence="2" id="KW-0533">Nickel</keyword>
<evidence type="ECO:0000313" key="5">
    <source>
        <dbReference type="EMBL" id="VDP92661.1"/>
    </source>
</evidence>
<feature type="region of interest" description="Disordered" evidence="3">
    <location>
        <begin position="185"/>
        <end position="206"/>
    </location>
</feature>
<accession>A0A183B853</accession>
<evidence type="ECO:0000256" key="3">
    <source>
        <dbReference type="SAM" id="MobiDB-lite"/>
    </source>
</evidence>
<proteinExistence type="predicted"/>
<protein>
    <submittedName>
        <fullName evidence="7">4'-phosphopantetheine phosphatase</fullName>
    </submittedName>
</protein>
<dbReference type="WBParaSite" id="ECPE_0001542801-mRNA-1">
    <property type="protein sequence ID" value="ECPE_0001542801-mRNA-1"/>
    <property type="gene ID" value="ECPE_0001542801"/>
</dbReference>
<evidence type="ECO:0000259" key="4">
    <source>
        <dbReference type="Pfam" id="PF01937"/>
    </source>
</evidence>
<evidence type="ECO:0000256" key="2">
    <source>
        <dbReference type="ARBA" id="ARBA00022596"/>
    </source>
</evidence>
<organism evidence="7">
    <name type="scientific">Echinostoma caproni</name>
    <dbReference type="NCBI Taxonomy" id="27848"/>
    <lineage>
        <taxon>Eukaryota</taxon>
        <taxon>Metazoa</taxon>
        <taxon>Spiralia</taxon>
        <taxon>Lophotrochozoa</taxon>
        <taxon>Platyhelminthes</taxon>
        <taxon>Trematoda</taxon>
        <taxon>Digenea</taxon>
        <taxon>Plagiorchiida</taxon>
        <taxon>Echinostomata</taxon>
        <taxon>Echinostomatoidea</taxon>
        <taxon>Echinostomatidae</taxon>
        <taxon>Echinostoma</taxon>
    </lineage>
</organism>
<evidence type="ECO:0000256" key="1">
    <source>
        <dbReference type="ARBA" id="ARBA00001967"/>
    </source>
</evidence>
<dbReference type="EMBL" id="UZAN01060405">
    <property type="protein sequence ID" value="VDP92661.1"/>
    <property type="molecule type" value="Genomic_DNA"/>
</dbReference>
<dbReference type="Proteomes" id="UP000272942">
    <property type="component" value="Unassembled WGS sequence"/>
</dbReference>
<dbReference type="InterPro" id="IPR002791">
    <property type="entry name" value="ARMT1-like_metal-bd"/>
</dbReference>
<reference evidence="7" key="1">
    <citation type="submission" date="2016-06" db="UniProtKB">
        <authorList>
            <consortium name="WormBaseParasite"/>
        </authorList>
    </citation>
    <scope>IDENTIFICATION</scope>
</reference>
<dbReference type="Gene3D" id="3.40.50.10880">
    <property type="entry name" value="Uncharacterised protein PF01937, DUF89, domain 3"/>
    <property type="match status" value="1"/>
</dbReference>
<dbReference type="InterPro" id="IPR036075">
    <property type="entry name" value="ARMT-1-like_metal-bd_sf"/>
</dbReference>
<reference evidence="5 6" key="2">
    <citation type="submission" date="2018-11" db="EMBL/GenBank/DDBJ databases">
        <authorList>
            <consortium name="Pathogen Informatics"/>
        </authorList>
    </citation>
    <scope>NUCLEOTIDE SEQUENCE [LARGE SCALE GENOMIC DNA]</scope>
    <source>
        <strain evidence="5 6">Egypt</strain>
    </source>
</reference>
<evidence type="ECO:0000313" key="6">
    <source>
        <dbReference type="Proteomes" id="UP000272942"/>
    </source>
</evidence>